<sequence length="184" mass="20843">MKLFRPAETKPVKLETVRLQPHNSKVIVNRFSCGQPSLDRFLKNRAKKAEARLEQRVTVATLEGSPNCIGYFALQLGSDTVPNLPKDKLRHLQNHLAFPAVHLSFLAVDKPYQRQGLGRFLLMEVFERVAHISEHAGFYALTLQSVDDQSTEFYKSLGFEEYSEGGSQPKMLYPVENILALVRA</sequence>
<dbReference type="EMBL" id="JAFBWN010000001">
    <property type="protein sequence ID" value="MBM2352909.1"/>
    <property type="molecule type" value="Genomic_DNA"/>
</dbReference>
<dbReference type="PANTHER" id="PTHR36449">
    <property type="entry name" value="ACETYLTRANSFERASE-RELATED"/>
    <property type="match status" value="1"/>
</dbReference>
<keyword evidence="2" id="KW-1277">Toxin-antitoxin system</keyword>
<evidence type="ECO:0000256" key="2">
    <source>
        <dbReference type="ARBA" id="ARBA00022649"/>
    </source>
</evidence>
<gene>
    <name evidence="7" type="ORF">JQX14_00050</name>
</gene>
<evidence type="ECO:0000256" key="3">
    <source>
        <dbReference type="ARBA" id="ARBA00022679"/>
    </source>
</evidence>
<comment type="caution">
    <text evidence="7">The sequence shown here is derived from an EMBL/GenBank/DDBJ whole genome shotgun (WGS) entry which is preliminary data.</text>
</comment>
<dbReference type="PROSITE" id="PS51186">
    <property type="entry name" value="GNAT"/>
    <property type="match status" value="1"/>
</dbReference>
<keyword evidence="4" id="KW-0012">Acyltransferase</keyword>
<dbReference type="SUPFAM" id="SSF55729">
    <property type="entry name" value="Acyl-CoA N-acyltransferases (Nat)"/>
    <property type="match status" value="1"/>
</dbReference>
<dbReference type="InterPro" id="IPR000182">
    <property type="entry name" value="GNAT_dom"/>
</dbReference>
<proteinExistence type="predicted"/>
<dbReference type="AlphaFoldDB" id="A0A9Q2NX18"/>
<name>A0A9Q2NX18_9RHOB</name>
<dbReference type="Proteomes" id="UP000809337">
    <property type="component" value="Unassembled WGS sequence"/>
</dbReference>
<evidence type="ECO:0000256" key="1">
    <source>
        <dbReference type="ARBA" id="ARBA00022491"/>
    </source>
</evidence>
<protein>
    <submittedName>
        <fullName evidence="7">GNAT family N-acetyltransferase</fullName>
    </submittedName>
</protein>
<keyword evidence="3" id="KW-0808">Transferase</keyword>
<evidence type="ECO:0000313" key="7">
    <source>
        <dbReference type="EMBL" id="MBM2352909.1"/>
    </source>
</evidence>
<accession>A0A9Q2NX18</accession>
<evidence type="ECO:0000256" key="4">
    <source>
        <dbReference type="ARBA" id="ARBA00023315"/>
    </source>
</evidence>
<dbReference type="GO" id="GO:0016747">
    <property type="term" value="F:acyltransferase activity, transferring groups other than amino-acyl groups"/>
    <property type="evidence" value="ECO:0007669"/>
    <property type="project" value="InterPro"/>
</dbReference>
<dbReference type="Pfam" id="PF13673">
    <property type="entry name" value="Acetyltransf_10"/>
    <property type="match status" value="1"/>
</dbReference>
<dbReference type="InterPro" id="IPR016181">
    <property type="entry name" value="Acyl_CoA_acyltransferase"/>
</dbReference>
<dbReference type="RefSeq" id="WP_231032674.1">
    <property type="nucleotide sequence ID" value="NZ_JAJNGX010000001.1"/>
</dbReference>
<keyword evidence="1" id="KW-0678">Repressor</keyword>
<evidence type="ECO:0000313" key="8">
    <source>
        <dbReference type="Proteomes" id="UP000809337"/>
    </source>
</evidence>
<organism evidence="7 8">
    <name type="scientific">Pseudosulfitobacter pseudonitzschiae</name>
    <dbReference type="NCBI Taxonomy" id="1402135"/>
    <lineage>
        <taxon>Bacteria</taxon>
        <taxon>Pseudomonadati</taxon>
        <taxon>Pseudomonadota</taxon>
        <taxon>Alphaproteobacteria</taxon>
        <taxon>Rhodobacterales</taxon>
        <taxon>Roseobacteraceae</taxon>
        <taxon>Pseudosulfitobacter</taxon>
    </lineage>
</organism>
<feature type="domain" description="N-acetyltransferase" evidence="6">
    <location>
        <begin position="14"/>
        <end position="176"/>
    </location>
</feature>
<dbReference type="PANTHER" id="PTHR36449:SF1">
    <property type="entry name" value="ACETYLTRANSFERASE"/>
    <property type="match status" value="1"/>
</dbReference>
<reference evidence="7" key="1">
    <citation type="submission" date="2021-01" db="EMBL/GenBank/DDBJ databases">
        <title>Diatom-associated Roseobacters Show Island Model of Population Structure.</title>
        <authorList>
            <person name="Qu L."/>
            <person name="Feng X."/>
            <person name="Chen Y."/>
            <person name="Li L."/>
            <person name="Wang X."/>
            <person name="Hu Z."/>
            <person name="Wang H."/>
            <person name="Luo H."/>
        </authorList>
    </citation>
    <scope>NUCLEOTIDE SEQUENCE</scope>
    <source>
        <strain evidence="7">SM26-45</strain>
    </source>
</reference>
<evidence type="ECO:0000256" key="5">
    <source>
        <dbReference type="ARBA" id="ARBA00049880"/>
    </source>
</evidence>
<comment type="catalytic activity">
    <reaction evidence="5">
        <text>glycyl-tRNA(Gly) + acetyl-CoA = N-acetylglycyl-tRNA(Gly) + CoA + H(+)</text>
        <dbReference type="Rhea" id="RHEA:81867"/>
        <dbReference type="Rhea" id="RHEA-COMP:9683"/>
        <dbReference type="Rhea" id="RHEA-COMP:19766"/>
        <dbReference type="ChEBI" id="CHEBI:15378"/>
        <dbReference type="ChEBI" id="CHEBI:57287"/>
        <dbReference type="ChEBI" id="CHEBI:57288"/>
        <dbReference type="ChEBI" id="CHEBI:78522"/>
        <dbReference type="ChEBI" id="CHEBI:232036"/>
    </reaction>
</comment>
<evidence type="ECO:0000259" key="6">
    <source>
        <dbReference type="PROSITE" id="PS51186"/>
    </source>
</evidence>
<dbReference type="Gene3D" id="3.40.630.30">
    <property type="match status" value="1"/>
</dbReference>
<dbReference type="CDD" id="cd04301">
    <property type="entry name" value="NAT_SF"/>
    <property type="match status" value="1"/>
</dbReference>